<gene>
    <name evidence="3" type="ORF">BQ2448_242</name>
</gene>
<evidence type="ECO:0000256" key="1">
    <source>
        <dbReference type="SAM" id="MobiDB-lite"/>
    </source>
</evidence>
<evidence type="ECO:0000313" key="3">
    <source>
        <dbReference type="EMBL" id="SCV68121.1"/>
    </source>
</evidence>
<feature type="transmembrane region" description="Helical" evidence="2">
    <location>
        <begin position="80"/>
        <end position="101"/>
    </location>
</feature>
<dbReference type="EMBL" id="FMSP01000003">
    <property type="protein sequence ID" value="SCV68121.1"/>
    <property type="molecule type" value="Genomic_DNA"/>
</dbReference>
<accession>A0A238F7R5</accession>
<name>A0A238F7R5_9BASI</name>
<dbReference type="Proteomes" id="UP000198372">
    <property type="component" value="Unassembled WGS sequence"/>
</dbReference>
<dbReference type="AlphaFoldDB" id="A0A238F7R5"/>
<proteinExistence type="predicted"/>
<dbReference type="STRING" id="269621.A0A238F7R5"/>
<dbReference type="OrthoDB" id="428346at2759"/>
<feature type="compositionally biased region" description="Polar residues" evidence="1">
    <location>
        <begin position="14"/>
        <end position="24"/>
    </location>
</feature>
<feature type="region of interest" description="Disordered" evidence="1">
    <location>
        <begin position="14"/>
        <end position="60"/>
    </location>
</feature>
<feature type="compositionally biased region" description="Low complexity" evidence="1">
    <location>
        <begin position="50"/>
        <end position="59"/>
    </location>
</feature>
<dbReference type="Gene3D" id="3.40.50.11350">
    <property type="match status" value="1"/>
</dbReference>
<organism evidence="3 4">
    <name type="scientific">Microbotryum intermedium</name>
    <dbReference type="NCBI Taxonomy" id="269621"/>
    <lineage>
        <taxon>Eukaryota</taxon>
        <taxon>Fungi</taxon>
        <taxon>Dikarya</taxon>
        <taxon>Basidiomycota</taxon>
        <taxon>Pucciniomycotina</taxon>
        <taxon>Microbotryomycetes</taxon>
        <taxon>Microbotryales</taxon>
        <taxon>Microbotryaceae</taxon>
        <taxon>Microbotryum</taxon>
    </lineage>
</organism>
<evidence type="ECO:0000313" key="4">
    <source>
        <dbReference type="Proteomes" id="UP000198372"/>
    </source>
</evidence>
<keyword evidence="2" id="KW-0812">Transmembrane</keyword>
<evidence type="ECO:0000256" key="2">
    <source>
        <dbReference type="SAM" id="Phobius"/>
    </source>
</evidence>
<reference evidence="4" key="1">
    <citation type="submission" date="2016-09" db="EMBL/GenBank/DDBJ databases">
        <authorList>
            <person name="Jeantristanb JTB J.-T."/>
            <person name="Ricardo R."/>
        </authorList>
    </citation>
    <scope>NUCLEOTIDE SEQUENCE [LARGE SCALE GENOMIC DNA]</scope>
</reference>
<sequence>MQKQDYTINVPLLSSNYRSGSTDTLGLDKHERDSDHDHFDDRFEQPSPTPSSSSSRRPSWNYRKSIPDRWLLHPSTFGRLRTHFALGVVLVVLVVMLLVAFGSTRRRGYLVSELSDGAGLDQASNLDWSAEDPGFRNYDWQKRRPHESLTRMIDALTKAEASTREWLLVTRPVSQAGTPIGLAQSPAPSPIRAGPATVRVGAGPGEYRRGSRDKFVGFTGSSGPLRSMFELVLIAVSSVVRWASLQEEWETGRQPSQCRNAPWMEDYARLHHEILNGKRPPKVLEVILLGIFSSLLYGVLTDRALLITWEDLPFELFFDSVIIDWAQPQMPNSHRSVHPKLALVGQKLFISSITPARPDLDNFFSKGVFEERRNEPSWLQLMTNRGVTLRSFNYPNVAPAMRERGFDSTTAYACMADFLFRPKPNPLRFITEYSSLFSLPTVFSIAIQVRTGDDAMTDPQRDSLNTVERHSNFFNCAATIAKRYARRDQKVIYYLVTDSHTLEEDALRHFSDRVVITGLSRSHPEIHQKTESAEKGQGSMYDVPEHERKRLLDGTTDALTENWIIGKTDFQILSFASGFGKLLIHSGFISNPFTAVFMKGVDNQTISLVAQDSEKNFPVEFALTGPGEQDCANLDSLSSLAQLATSWSVKGFKSLG</sequence>
<keyword evidence="2" id="KW-0472">Membrane</keyword>
<protein>
    <submittedName>
        <fullName evidence="3">BQ2448_242 protein</fullName>
    </submittedName>
</protein>
<keyword evidence="4" id="KW-1185">Reference proteome</keyword>
<feature type="compositionally biased region" description="Basic and acidic residues" evidence="1">
    <location>
        <begin position="26"/>
        <end position="44"/>
    </location>
</feature>
<keyword evidence="2" id="KW-1133">Transmembrane helix</keyword>